<evidence type="ECO:0000313" key="4">
    <source>
        <dbReference type="Proteomes" id="UP000245207"/>
    </source>
</evidence>
<evidence type="ECO:0000256" key="1">
    <source>
        <dbReference type="SAM" id="Coils"/>
    </source>
</evidence>
<evidence type="ECO:0000313" key="3">
    <source>
        <dbReference type="EMBL" id="PWA80748.1"/>
    </source>
</evidence>
<dbReference type="InterPro" id="IPR044824">
    <property type="entry name" value="MAIN-like"/>
</dbReference>
<dbReference type="STRING" id="35608.A0A2U1P4S0"/>
<dbReference type="InterPro" id="IPR019557">
    <property type="entry name" value="AminoTfrase-like_pln_mobile"/>
</dbReference>
<dbReference type="PANTHER" id="PTHR46033">
    <property type="entry name" value="PROTEIN MAIN-LIKE 2"/>
    <property type="match status" value="1"/>
</dbReference>
<dbReference type="Pfam" id="PF10536">
    <property type="entry name" value="PMD"/>
    <property type="match status" value="1"/>
</dbReference>
<keyword evidence="3" id="KW-0808">Transferase</keyword>
<dbReference type="PANTHER" id="PTHR46033:SF8">
    <property type="entry name" value="PROTEIN MAINTENANCE OF MERISTEMS-LIKE"/>
    <property type="match status" value="1"/>
</dbReference>
<gene>
    <name evidence="3" type="ORF">CTI12_AA193450</name>
</gene>
<dbReference type="GO" id="GO:0010073">
    <property type="term" value="P:meristem maintenance"/>
    <property type="evidence" value="ECO:0007669"/>
    <property type="project" value="InterPro"/>
</dbReference>
<protein>
    <submittedName>
        <fullName evidence="3">Aminotransferase-like mobile domain-containing protein</fullName>
    </submittedName>
</protein>
<keyword evidence="1" id="KW-0175">Coiled coil</keyword>
<dbReference type="AlphaFoldDB" id="A0A2U1P4S0"/>
<dbReference type="OrthoDB" id="684301at2759"/>
<dbReference type="Proteomes" id="UP000245207">
    <property type="component" value="Unassembled WGS sequence"/>
</dbReference>
<proteinExistence type="predicted"/>
<evidence type="ECO:0000259" key="2">
    <source>
        <dbReference type="Pfam" id="PF10536"/>
    </source>
</evidence>
<dbReference type="EMBL" id="PKPP01001679">
    <property type="protein sequence ID" value="PWA80748.1"/>
    <property type="molecule type" value="Genomic_DNA"/>
</dbReference>
<organism evidence="3 4">
    <name type="scientific">Artemisia annua</name>
    <name type="common">Sweet wormwood</name>
    <dbReference type="NCBI Taxonomy" id="35608"/>
    <lineage>
        <taxon>Eukaryota</taxon>
        <taxon>Viridiplantae</taxon>
        <taxon>Streptophyta</taxon>
        <taxon>Embryophyta</taxon>
        <taxon>Tracheophyta</taxon>
        <taxon>Spermatophyta</taxon>
        <taxon>Magnoliopsida</taxon>
        <taxon>eudicotyledons</taxon>
        <taxon>Gunneridae</taxon>
        <taxon>Pentapetalae</taxon>
        <taxon>asterids</taxon>
        <taxon>campanulids</taxon>
        <taxon>Asterales</taxon>
        <taxon>Asteraceae</taxon>
        <taxon>Asteroideae</taxon>
        <taxon>Anthemideae</taxon>
        <taxon>Artemisiinae</taxon>
        <taxon>Artemisia</taxon>
    </lineage>
</organism>
<accession>A0A2U1P4S0</accession>
<keyword evidence="3" id="KW-0032">Aminotransferase</keyword>
<feature type="coiled-coil region" evidence="1">
    <location>
        <begin position="372"/>
        <end position="535"/>
    </location>
</feature>
<reference evidence="3 4" key="1">
    <citation type="journal article" date="2018" name="Mol. Plant">
        <title>The genome of Artemisia annua provides insight into the evolution of Asteraceae family and artemisinin biosynthesis.</title>
        <authorList>
            <person name="Shen Q."/>
            <person name="Zhang L."/>
            <person name="Liao Z."/>
            <person name="Wang S."/>
            <person name="Yan T."/>
            <person name="Shi P."/>
            <person name="Liu M."/>
            <person name="Fu X."/>
            <person name="Pan Q."/>
            <person name="Wang Y."/>
            <person name="Lv Z."/>
            <person name="Lu X."/>
            <person name="Zhang F."/>
            <person name="Jiang W."/>
            <person name="Ma Y."/>
            <person name="Chen M."/>
            <person name="Hao X."/>
            <person name="Li L."/>
            <person name="Tang Y."/>
            <person name="Lv G."/>
            <person name="Zhou Y."/>
            <person name="Sun X."/>
            <person name="Brodelius P.E."/>
            <person name="Rose J.K.C."/>
            <person name="Tang K."/>
        </authorList>
    </citation>
    <scope>NUCLEOTIDE SEQUENCE [LARGE SCALE GENOMIC DNA]</scope>
    <source>
        <strain evidence="4">cv. Huhao1</strain>
        <tissue evidence="3">Leaf</tissue>
    </source>
</reference>
<sequence length="556" mass="65837">MAFTTKFSLPSFLNQVNKLTESQRSSIKRAGFGYLLQIPQHVLRRSQLIELMDTWSIEKQAFVFPVGEISITLLDVALILGLRVIGEPVVLKEDAPLTSLEKSFDASVSNRYISVESLKDRLESIGEKDDESFVRVFLLYCFGTLLFPSENGKVDSRYLSFVQDLNNVSCFAWGTAVLQYLHDWLTKRKAEKINKIGGCLILLQIWYYEHIITGRPKLLDGTSTFPRVCRWESSRQYQIMKFEQVEHTQIVWKLQPTSLEMEINIVRAIAQESYLRTAPGTIEQPIELGSERVTRMVRVQREEEEPILQDQSTIFVLSDDEESKVIDNLRGEVTELKGIIEEERKEKKVMKKLQDDNEELWKRRVCDEEELKKLVQYENEELMKNIQDEEELKKIAQRKIEELTKRFQDEEELSKRVQFQYEELMKRVHNEEELRKIAQHDIEELKKRVHDVEDLRKIVQYENEDLRKKIQEEEQLRTKAQCENEELRKRVQNEQEVRKRLENEIEEFRTRLDDEEKLRKEVQNENEKLREKSLLDDECILGFETEMAELAKVVDH</sequence>
<dbReference type="GO" id="GO:0008483">
    <property type="term" value="F:transaminase activity"/>
    <property type="evidence" value="ECO:0007669"/>
    <property type="project" value="UniProtKB-KW"/>
</dbReference>
<keyword evidence="4" id="KW-1185">Reference proteome</keyword>
<feature type="domain" description="Aminotransferase-like plant mobile" evidence="2">
    <location>
        <begin position="33"/>
        <end position="244"/>
    </location>
</feature>
<name>A0A2U1P4S0_ARTAN</name>
<comment type="caution">
    <text evidence="3">The sequence shown here is derived from an EMBL/GenBank/DDBJ whole genome shotgun (WGS) entry which is preliminary data.</text>
</comment>